<dbReference type="STRING" id="1747903.ASR47_1001187"/>
<evidence type="ECO:0000313" key="14">
    <source>
        <dbReference type="EMBL" id="OBV36715.1"/>
    </source>
</evidence>
<organism evidence="14 15">
    <name type="scientific">Janthinobacterium psychrotolerans</name>
    <dbReference type="NCBI Taxonomy" id="1747903"/>
    <lineage>
        <taxon>Bacteria</taxon>
        <taxon>Pseudomonadati</taxon>
        <taxon>Pseudomonadota</taxon>
        <taxon>Betaproteobacteria</taxon>
        <taxon>Burkholderiales</taxon>
        <taxon>Oxalobacteraceae</taxon>
        <taxon>Janthinobacterium</taxon>
    </lineage>
</organism>
<dbReference type="PANTHER" id="PTHR45436">
    <property type="entry name" value="SENSOR HISTIDINE KINASE YKOH"/>
    <property type="match status" value="1"/>
</dbReference>
<protein>
    <recommendedName>
        <fullName evidence="3">histidine kinase</fullName>
        <ecNumber evidence="3">2.7.13.3</ecNumber>
    </recommendedName>
</protein>
<accession>A0A1A7BW17</accession>
<dbReference type="InterPro" id="IPR003661">
    <property type="entry name" value="HisK_dim/P_dom"/>
</dbReference>
<keyword evidence="7 14" id="KW-0418">Kinase</keyword>
<keyword evidence="8 11" id="KW-1133">Transmembrane helix</keyword>
<dbReference type="InterPro" id="IPR005467">
    <property type="entry name" value="His_kinase_dom"/>
</dbReference>
<dbReference type="InterPro" id="IPR036097">
    <property type="entry name" value="HisK_dim/P_sf"/>
</dbReference>
<evidence type="ECO:0000256" key="6">
    <source>
        <dbReference type="ARBA" id="ARBA00022692"/>
    </source>
</evidence>
<dbReference type="AlphaFoldDB" id="A0A1A7BW17"/>
<dbReference type="EMBL" id="LOCQ01000062">
    <property type="protein sequence ID" value="OBV36715.1"/>
    <property type="molecule type" value="Genomic_DNA"/>
</dbReference>
<dbReference type="Gene3D" id="3.30.565.10">
    <property type="entry name" value="Histidine kinase-like ATPase, C-terminal domain"/>
    <property type="match status" value="1"/>
</dbReference>
<dbReference type="GO" id="GO:0000155">
    <property type="term" value="F:phosphorelay sensor kinase activity"/>
    <property type="evidence" value="ECO:0007669"/>
    <property type="project" value="InterPro"/>
</dbReference>
<gene>
    <name evidence="14" type="ORF">ASR47_1001187</name>
</gene>
<dbReference type="Pfam" id="PF08521">
    <property type="entry name" value="2CSK_N"/>
    <property type="match status" value="1"/>
</dbReference>
<evidence type="ECO:0000256" key="4">
    <source>
        <dbReference type="ARBA" id="ARBA00022553"/>
    </source>
</evidence>
<dbReference type="InterPro" id="IPR036890">
    <property type="entry name" value="HATPase_C_sf"/>
</dbReference>
<evidence type="ECO:0000256" key="10">
    <source>
        <dbReference type="ARBA" id="ARBA00023136"/>
    </source>
</evidence>
<sequence length="501" mass="55015">MKPGTERRLSWLERLQRHLQARRLGSLRNQLLRWLLIPLVMLVLLDAVFVYRNALDAADMAYDRSLLASTRALAERVSIERGKVVADVPYVALDSFETDTLGRIYYKVTGINGELVSGYGDLPAVPANVPRSQNYPALVRFYHADYHGKPIRIAALLQPVYDDSMRGIALIQVGETLDARRGLSNQILFDTLRWQAAMVLVMAALVWFAVRLVLRPLMRLKTEVETRALSDLSDVDPALVHREMRPLVSAMNGSMARLQQLIASQRRFIADASHQLRTPLTVLKTQAELALRACDRQPDNPQAVAALRDIVASIAATTDSTVLLANRLLTLARIEHGGEHLLMETVSLRELAQQVGSEMAMAAVGREIDLSLDAELDAMVQGQALLLHELLVNLVDNALRYTPPGGSVALRVHPPEQPGQGPVLEVQDSGAGIPEAERERVFTPFYRVSSALERNPGGAGLGLAIVRDIAALHGARLELANADNGKGLLVRVRFKGHGAGD</sequence>
<feature type="transmembrane region" description="Helical" evidence="11">
    <location>
        <begin position="31"/>
        <end position="51"/>
    </location>
</feature>
<evidence type="ECO:0000256" key="2">
    <source>
        <dbReference type="ARBA" id="ARBA00004370"/>
    </source>
</evidence>
<evidence type="ECO:0000256" key="8">
    <source>
        <dbReference type="ARBA" id="ARBA00022989"/>
    </source>
</evidence>
<evidence type="ECO:0000256" key="5">
    <source>
        <dbReference type="ARBA" id="ARBA00022679"/>
    </source>
</evidence>
<dbReference type="GO" id="GO:0005886">
    <property type="term" value="C:plasma membrane"/>
    <property type="evidence" value="ECO:0007669"/>
    <property type="project" value="TreeGrafter"/>
</dbReference>
<keyword evidence="10 11" id="KW-0472">Membrane</keyword>
<dbReference type="InterPro" id="IPR050428">
    <property type="entry name" value="TCS_sensor_his_kinase"/>
</dbReference>
<dbReference type="SMART" id="SM00388">
    <property type="entry name" value="HisKA"/>
    <property type="match status" value="1"/>
</dbReference>
<keyword evidence="9" id="KW-0902">Two-component regulatory system</keyword>
<proteinExistence type="predicted"/>
<comment type="caution">
    <text evidence="14">The sequence shown here is derived from an EMBL/GenBank/DDBJ whole genome shotgun (WGS) entry which is preliminary data.</text>
</comment>
<dbReference type="PATRIC" id="fig|1747903.4.peg.197"/>
<evidence type="ECO:0000256" key="9">
    <source>
        <dbReference type="ARBA" id="ARBA00023012"/>
    </source>
</evidence>
<dbReference type="InterPro" id="IPR004358">
    <property type="entry name" value="Sig_transdc_His_kin-like_C"/>
</dbReference>
<dbReference type="PRINTS" id="PR00344">
    <property type="entry name" value="BCTRLSENSOR"/>
</dbReference>
<evidence type="ECO:0000256" key="7">
    <source>
        <dbReference type="ARBA" id="ARBA00022777"/>
    </source>
</evidence>
<feature type="transmembrane region" description="Helical" evidence="11">
    <location>
        <begin position="194"/>
        <end position="214"/>
    </location>
</feature>
<evidence type="ECO:0000313" key="15">
    <source>
        <dbReference type="Proteomes" id="UP000092713"/>
    </source>
</evidence>
<comment type="subcellular location">
    <subcellularLocation>
        <location evidence="2">Membrane</location>
    </subcellularLocation>
</comment>
<evidence type="ECO:0000256" key="1">
    <source>
        <dbReference type="ARBA" id="ARBA00000085"/>
    </source>
</evidence>
<keyword evidence="15" id="KW-1185">Reference proteome</keyword>
<dbReference type="CDD" id="cd00075">
    <property type="entry name" value="HATPase"/>
    <property type="match status" value="1"/>
</dbReference>
<dbReference type="PROSITE" id="PS50885">
    <property type="entry name" value="HAMP"/>
    <property type="match status" value="1"/>
</dbReference>
<dbReference type="PANTHER" id="PTHR45436:SF1">
    <property type="entry name" value="SENSOR PROTEIN QSEC"/>
    <property type="match status" value="1"/>
</dbReference>
<dbReference type="InterPro" id="IPR003594">
    <property type="entry name" value="HATPase_dom"/>
</dbReference>
<evidence type="ECO:0000259" key="12">
    <source>
        <dbReference type="PROSITE" id="PS50109"/>
    </source>
</evidence>
<evidence type="ECO:0000256" key="11">
    <source>
        <dbReference type="SAM" id="Phobius"/>
    </source>
</evidence>
<dbReference type="Pfam" id="PF00512">
    <property type="entry name" value="HisKA"/>
    <property type="match status" value="1"/>
</dbReference>
<dbReference type="Proteomes" id="UP000092713">
    <property type="component" value="Unassembled WGS sequence"/>
</dbReference>
<keyword evidence="4" id="KW-0597">Phosphoprotein</keyword>
<dbReference type="InterPro" id="IPR013727">
    <property type="entry name" value="2CSK_N"/>
</dbReference>
<evidence type="ECO:0000259" key="13">
    <source>
        <dbReference type="PROSITE" id="PS50885"/>
    </source>
</evidence>
<keyword evidence="6 11" id="KW-0812">Transmembrane</keyword>
<keyword evidence="5 14" id="KW-0808">Transferase</keyword>
<dbReference type="SUPFAM" id="SSF47384">
    <property type="entry name" value="Homodimeric domain of signal transducing histidine kinase"/>
    <property type="match status" value="1"/>
</dbReference>
<reference evidence="14 15" key="1">
    <citation type="submission" date="2016-04" db="EMBL/GenBank/DDBJ databases">
        <title>Draft genome sequence of Janthinobacterium psychrotolerans sp. nov., isolated from freshwater sediments in Denmark.</title>
        <authorList>
            <person name="Gong X."/>
            <person name="Skrivergaard S."/>
            <person name="Korsgaard B.S."/>
            <person name="Schreiber L."/>
            <person name="Marshall I.P."/>
            <person name="Finster K."/>
            <person name="Schramm A."/>
        </authorList>
    </citation>
    <scope>NUCLEOTIDE SEQUENCE [LARGE SCALE GENOMIC DNA]</scope>
    <source>
        <strain evidence="14 15">S3-2</strain>
    </source>
</reference>
<dbReference type="SMART" id="SM00387">
    <property type="entry name" value="HATPase_c"/>
    <property type="match status" value="1"/>
</dbReference>
<dbReference type="Gene3D" id="1.10.287.130">
    <property type="match status" value="1"/>
</dbReference>
<feature type="domain" description="HAMP" evidence="13">
    <location>
        <begin position="211"/>
        <end position="263"/>
    </location>
</feature>
<feature type="domain" description="Histidine kinase" evidence="12">
    <location>
        <begin position="271"/>
        <end position="498"/>
    </location>
</feature>
<dbReference type="PROSITE" id="PS50109">
    <property type="entry name" value="HIS_KIN"/>
    <property type="match status" value="1"/>
</dbReference>
<dbReference type="CDD" id="cd00082">
    <property type="entry name" value="HisKA"/>
    <property type="match status" value="1"/>
</dbReference>
<dbReference type="Pfam" id="PF02518">
    <property type="entry name" value="HATPase_c"/>
    <property type="match status" value="1"/>
</dbReference>
<dbReference type="InterPro" id="IPR003660">
    <property type="entry name" value="HAMP_dom"/>
</dbReference>
<evidence type="ECO:0000256" key="3">
    <source>
        <dbReference type="ARBA" id="ARBA00012438"/>
    </source>
</evidence>
<dbReference type="SUPFAM" id="SSF55874">
    <property type="entry name" value="ATPase domain of HSP90 chaperone/DNA topoisomerase II/histidine kinase"/>
    <property type="match status" value="1"/>
</dbReference>
<comment type="catalytic activity">
    <reaction evidence="1">
        <text>ATP + protein L-histidine = ADP + protein N-phospho-L-histidine.</text>
        <dbReference type="EC" id="2.7.13.3"/>
    </reaction>
</comment>
<dbReference type="EC" id="2.7.13.3" evidence="3"/>
<name>A0A1A7BW17_9BURK</name>